<organism evidence="1">
    <name type="scientific">uncultured Thermomicrobiales bacterium</name>
    <dbReference type="NCBI Taxonomy" id="1645740"/>
    <lineage>
        <taxon>Bacteria</taxon>
        <taxon>Pseudomonadati</taxon>
        <taxon>Thermomicrobiota</taxon>
        <taxon>Thermomicrobia</taxon>
        <taxon>Thermomicrobiales</taxon>
        <taxon>environmental samples</taxon>
    </lineage>
</organism>
<accession>A0A6J4UCQ2</accession>
<reference evidence="1" key="1">
    <citation type="submission" date="2020-02" db="EMBL/GenBank/DDBJ databases">
        <authorList>
            <person name="Meier V. D."/>
        </authorList>
    </citation>
    <scope>NUCLEOTIDE SEQUENCE</scope>
    <source>
        <strain evidence="1">AVDCRST_MAG19</strain>
    </source>
</reference>
<dbReference type="AlphaFoldDB" id="A0A6J4UCQ2"/>
<protein>
    <submittedName>
        <fullName evidence="1">Uncharacterized protein</fullName>
    </submittedName>
</protein>
<proteinExistence type="predicted"/>
<dbReference type="EMBL" id="CADCWL010000011">
    <property type="protein sequence ID" value="CAA9544774.1"/>
    <property type="molecule type" value="Genomic_DNA"/>
</dbReference>
<name>A0A6J4UCQ2_9BACT</name>
<sequence length="112" mass="12650">MGEASQAFQPDRPCPWCGSAATRLVQRGYTGPTDEVDQYYTCDGCGKTTYELIAKTAREMRMGRFRAGGVYQDRIHHTRYLVNRVLKVGLNEYLVYLKPIVAAELAQAEVTR</sequence>
<evidence type="ECO:0000313" key="1">
    <source>
        <dbReference type="EMBL" id="CAA9544774.1"/>
    </source>
</evidence>
<gene>
    <name evidence="1" type="ORF">AVDCRST_MAG19-355</name>
</gene>